<dbReference type="SMART" id="SM00220">
    <property type="entry name" value="S_TKc"/>
    <property type="match status" value="1"/>
</dbReference>
<dbReference type="EMBL" id="LWDP01000121">
    <property type="protein sequence ID" value="ORD93284.1"/>
    <property type="molecule type" value="Genomic_DNA"/>
</dbReference>
<dbReference type="InterPro" id="IPR011009">
    <property type="entry name" value="Kinase-like_dom_sf"/>
</dbReference>
<evidence type="ECO:0000259" key="2">
    <source>
        <dbReference type="PROSITE" id="PS50011"/>
    </source>
</evidence>
<dbReference type="OrthoDB" id="10252354at2759"/>
<keyword evidence="1" id="KW-1133">Transmembrane helix</keyword>
<dbReference type="InterPro" id="IPR052751">
    <property type="entry name" value="Plant_MAPKKK"/>
</dbReference>
<reference evidence="3 4" key="1">
    <citation type="journal article" date="2017" name="Environ. Microbiol.">
        <title>Decay of the glycolytic pathway and adaptation to intranuclear parasitism within Enterocytozoonidae microsporidia.</title>
        <authorList>
            <person name="Wiredu Boakye D."/>
            <person name="Jaroenlak P."/>
            <person name="Prachumwat A."/>
            <person name="Williams T.A."/>
            <person name="Bateman K.S."/>
            <person name="Itsathitphaisarn O."/>
            <person name="Sritunyalucksana K."/>
            <person name="Paszkiewicz K.H."/>
            <person name="Moore K.A."/>
            <person name="Stentiford G.D."/>
            <person name="Williams B.A."/>
        </authorList>
    </citation>
    <scope>NUCLEOTIDE SEQUENCE [LARGE SCALE GENOMIC DNA]</scope>
    <source>
        <strain evidence="3 4">GB1</strain>
    </source>
</reference>
<dbReference type="PROSITE" id="PS50011">
    <property type="entry name" value="PROTEIN_KINASE_DOM"/>
    <property type="match status" value="1"/>
</dbReference>
<dbReference type="Proteomes" id="UP000192639">
    <property type="component" value="Unassembled WGS sequence"/>
</dbReference>
<keyword evidence="4" id="KW-1185">Reference proteome</keyword>
<dbReference type="AlphaFoldDB" id="A0A1Y1S4H2"/>
<dbReference type="GO" id="GO:0007165">
    <property type="term" value="P:signal transduction"/>
    <property type="evidence" value="ECO:0007669"/>
    <property type="project" value="TreeGrafter"/>
</dbReference>
<evidence type="ECO:0000313" key="3">
    <source>
        <dbReference type="EMBL" id="ORD93284.1"/>
    </source>
</evidence>
<keyword evidence="1" id="KW-0472">Membrane</keyword>
<sequence length="306" mass="36131">MEIEKHHLVKSTKWNKTLKRSTKIRILLALACTIIMLSTVFMIQAIRSVDFVSENTIKCEYHESIKKDGKIEDVYDFIANELSPFHIANQVELLKLNKKRLPISFISENYNAVVLKYEHQGKKMAIKYVKHRRIDSNHPNELHCTKKMQEKEYKNLVRIYHVETRGITHTKYNHVVIYAMEYLNTNVIGYCYNDEKRIVEYTKDILTGLNNLYEEKWVHLDLKPYNTAAKVTKNERIYKIIDYGNAMKIPEKETRIYTGKGYGTPGYMDPQSQLKGEYGHYCDIWAQEFIQGKDMEHQAIWIHNLS</sequence>
<evidence type="ECO:0000313" key="4">
    <source>
        <dbReference type="Proteomes" id="UP000192639"/>
    </source>
</evidence>
<name>A0A1Y1S4H2_9MICR</name>
<dbReference type="Pfam" id="PF00069">
    <property type="entry name" value="Pkinase"/>
    <property type="match status" value="1"/>
</dbReference>
<dbReference type="InterPro" id="IPR000719">
    <property type="entry name" value="Prot_kinase_dom"/>
</dbReference>
<evidence type="ECO:0000256" key="1">
    <source>
        <dbReference type="SAM" id="Phobius"/>
    </source>
</evidence>
<protein>
    <submittedName>
        <fullName evidence="3">M3K1</fullName>
    </submittedName>
</protein>
<dbReference type="PANTHER" id="PTHR48011:SF4">
    <property type="entry name" value="MITOGEN-ACTIVATED PROTEIN KINASE KINASE KINASE 19"/>
    <property type="match status" value="1"/>
</dbReference>
<proteinExistence type="predicted"/>
<gene>
    <name evidence="3" type="primary">M3K1</name>
    <name evidence="3" type="ORF">ECANGB1_354</name>
</gene>
<dbReference type="Gene3D" id="1.10.510.10">
    <property type="entry name" value="Transferase(Phosphotransferase) domain 1"/>
    <property type="match status" value="1"/>
</dbReference>
<feature type="domain" description="Protein kinase" evidence="2">
    <location>
        <begin position="100"/>
        <end position="306"/>
    </location>
</feature>
<keyword evidence="1" id="KW-0812">Transmembrane</keyword>
<dbReference type="VEuPathDB" id="MicrosporidiaDB:ECANGB1_354"/>
<accession>A0A1Y1S4H2</accession>
<comment type="caution">
    <text evidence="3">The sequence shown here is derived from an EMBL/GenBank/DDBJ whole genome shotgun (WGS) entry which is preliminary data.</text>
</comment>
<dbReference type="SUPFAM" id="SSF56112">
    <property type="entry name" value="Protein kinase-like (PK-like)"/>
    <property type="match status" value="1"/>
</dbReference>
<dbReference type="GO" id="GO:0005524">
    <property type="term" value="F:ATP binding"/>
    <property type="evidence" value="ECO:0007669"/>
    <property type="project" value="InterPro"/>
</dbReference>
<organism evidence="3 4">
    <name type="scientific">Enterospora canceri</name>
    <dbReference type="NCBI Taxonomy" id="1081671"/>
    <lineage>
        <taxon>Eukaryota</taxon>
        <taxon>Fungi</taxon>
        <taxon>Fungi incertae sedis</taxon>
        <taxon>Microsporidia</taxon>
        <taxon>Enterocytozoonidae</taxon>
        <taxon>Enterospora</taxon>
    </lineage>
</organism>
<feature type="transmembrane region" description="Helical" evidence="1">
    <location>
        <begin position="26"/>
        <end position="46"/>
    </location>
</feature>
<dbReference type="PANTHER" id="PTHR48011">
    <property type="entry name" value="CCR4-NOT TRANSCRIPTIONAL COMPLEX SUBUNIT CAF120-RELATED"/>
    <property type="match status" value="1"/>
</dbReference>
<dbReference type="GO" id="GO:0004672">
    <property type="term" value="F:protein kinase activity"/>
    <property type="evidence" value="ECO:0007669"/>
    <property type="project" value="InterPro"/>
</dbReference>